<dbReference type="HOGENOM" id="CLU_291918_0_0_1"/>
<name>V3ZZ55_LOTGI</name>
<dbReference type="OMA" id="YSDIVHA"/>
<evidence type="ECO:0000313" key="8">
    <source>
        <dbReference type="Proteomes" id="UP000030746"/>
    </source>
</evidence>
<keyword evidence="2" id="KW-0677">Repeat</keyword>
<sequence length="1045" mass="116381">MFVALHGRNVDFATVSGIRVFLTRRMEENSTQVQMEISPKQSIEATDSSNDSGKENNLPCKNSHDKEILNGQEPNQTVNFQSKILNHNKVLENRSADVRKNADKMEIEENIKQDGSSPSHLKPQSTNDSETSDVEMLDDSHDKSCDIAAATTDTNAATTDTIVATKDTIVATKDTIVATKDTIVATKDTIVATKDTNAPIKDANVATTDTNSTSKDAISVKTDTNASIADTNASATDTNAAANVSLKNSGDAKCATPCEINNDKLTNESQCMDISEKNCEITSVNSNGTDFDDKSNTCDTKEEGKEKTENSVEKILDEDGDEFIITMNEDADESDGEEEDENHEDEENTNGNKKSSDVTPIITLPPLPPLPRTTVNNTVQIPKKPSQSLISQSLKGGQNSSQNAALLLSMNNFSNSSLQTFQQKSMVQNKSSYLPPVLTPQSSTEMMSLIKWEISNRISNQRPKYQQNQPDNELGPLSKFLFELGNDLVRETVYNDLVRIQTYRKSTGKLSEKETEDLCKLKDVQSELKYLVGPIKHNFKLKCKCGFRTESKNILVNHQEYPHVDENDFSCAVCNDYETKQPAAFVFHMEAMHNMRGRIENKQAFWTCNLCPYENNSKSKLTQHRFRCLKNFNLKTNLSQNSVIGMEVNFCLENNFYKRKDPPKTLHTANNTRQQSIAPKPKVQSSSNTLVTAINKPAPVIKAAGNDVTKKINTLISQNHLVLSQNKGPANESGGFEVCEICGGYVKDRKALRIHFYYAHRKEIPDRAQAPLYCATCFARFWTAQGLQKHLEVHKVTNAAKCLICGHKVPNVLMHMRIVHTKELGNFLATCKCIYCGLVCSSKRGVESHMVGVHGIMIKTESIVTNSSMGMTQKPQKQPAPRGCMCVLCNLQFSRNVDLTRHCMKVHHTCMKCGMVVADKVSLDKHTCLKSIKGLRDCELCSEQGFHPAYHVKHIRDKHIRKCTIPLIKLPNWVSKSVKDKKLISKVESICKGKKTDNCMEVDDTKEQRSSKKRPHADNDSVLNDTVIDITSDSPSKIPCLDTSV</sequence>
<feature type="compositionally biased region" description="Basic and acidic residues" evidence="5">
    <location>
        <begin position="291"/>
        <end position="317"/>
    </location>
</feature>
<keyword evidence="8" id="KW-1185">Reference proteome</keyword>
<accession>V3ZZ55</accession>
<feature type="region of interest" description="Disordered" evidence="5">
    <location>
        <begin position="1002"/>
        <end position="1025"/>
    </location>
</feature>
<evidence type="ECO:0000256" key="2">
    <source>
        <dbReference type="ARBA" id="ARBA00022737"/>
    </source>
</evidence>
<dbReference type="GO" id="GO:0008270">
    <property type="term" value="F:zinc ion binding"/>
    <property type="evidence" value="ECO:0007669"/>
    <property type="project" value="UniProtKB-KW"/>
</dbReference>
<feature type="domain" description="C2H2-type" evidence="6">
    <location>
        <begin position="774"/>
        <end position="794"/>
    </location>
</feature>
<organism evidence="7 8">
    <name type="scientific">Lottia gigantea</name>
    <name type="common">Giant owl limpet</name>
    <dbReference type="NCBI Taxonomy" id="225164"/>
    <lineage>
        <taxon>Eukaryota</taxon>
        <taxon>Metazoa</taxon>
        <taxon>Spiralia</taxon>
        <taxon>Lophotrochozoa</taxon>
        <taxon>Mollusca</taxon>
        <taxon>Gastropoda</taxon>
        <taxon>Patellogastropoda</taxon>
        <taxon>Lottioidea</taxon>
        <taxon>Lottiidae</taxon>
        <taxon>Lottia</taxon>
    </lineage>
</organism>
<evidence type="ECO:0000256" key="1">
    <source>
        <dbReference type="ARBA" id="ARBA00022723"/>
    </source>
</evidence>
<dbReference type="SMART" id="SM00355">
    <property type="entry name" value="ZnF_C2H2"/>
    <property type="match status" value="9"/>
</dbReference>
<gene>
    <name evidence="7" type="ORF">LOTGIDRAFT_234890</name>
</gene>
<feature type="region of interest" description="Disordered" evidence="5">
    <location>
        <begin position="285"/>
        <end position="371"/>
    </location>
</feature>
<proteinExistence type="predicted"/>
<keyword evidence="3" id="KW-0863">Zinc-finger</keyword>
<evidence type="ECO:0000256" key="4">
    <source>
        <dbReference type="ARBA" id="ARBA00022833"/>
    </source>
</evidence>
<feature type="compositionally biased region" description="Polar residues" evidence="5">
    <location>
        <begin position="113"/>
        <end position="129"/>
    </location>
</feature>
<feature type="domain" description="C2H2-type" evidence="6">
    <location>
        <begin position="739"/>
        <end position="760"/>
    </location>
</feature>
<feature type="region of interest" description="Disordered" evidence="5">
    <location>
        <begin position="28"/>
        <end position="69"/>
    </location>
</feature>
<feature type="compositionally biased region" description="Acidic residues" evidence="5">
    <location>
        <begin position="329"/>
        <end position="348"/>
    </location>
</feature>
<evidence type="ECO:0000259" key="6">
    <source>
        <dbReference type="PROSITE" id="PS00028"/>
    </source>
</evidence>
<feature type="compositionally biased region" description="Polar residues" evidence="5">
    <location>
        <begin position="29"/>
        <end position="51"/>
    </location>
</feature>
<dbReference type="PROSITE" id="PS00028">
    <property type="entry name" value="ZINC_FINGER_C2H2_1"/>
    <property type="match status" value="2"/>
</dbReference>
<dbReference type="OrthoDB" id="6110130at2759"/>
<dbReference type="AlphaFoldDB" id="V3ZZ55"/>
<dbReference type="Proteomes" id="UP000030746">
    <property type="component" value="Unassembled WGS sequence"/>
</dbReference>
<protein>
    <recommendedName>
        <fullName evidence="6">C2H2-type domain-containing protein</fullName>
    </recommendedName>
</protein>
<reference evidence="7 8" key="1">
    <citation type="journal article" date="2013" name="Nature">
        <title>Insights into bilaterian evolution from three spiralian genomes.</title>
        <authorList>
            <person name="Simakov O."/>
            <person name="Marletaz F."/>
            <person name="Cho S.J."/>
            <person name="Edsinger-Gonzales E."/>
            <person name="Havlak P."/>
            <person name="Hellsten U."/>
            <person name="Kuo D.H."/>
            <person name="Larsson T."/>
            <person name="Lv J."/>
            <person name="Arendt D."/>
            <person name="Savage R."/>
            <person name="Osoegawa K."/>
            <person name="de Jong P."/>
            <person name="Grimwood J."/>
            <person name="Chapman J.A."/>
            <person name="Shapiro H."/>
            <person name="Aerts A."/>
            <person name="Otillar R.P."/>
            <person name="Terry A.Y."/>
            <person name="Boore J.L."/>
            <person name="Grigoriev I.V."/>
            <person name="Lindberg D.R."/>
            <person name="Seaver E.C."/>
            <person name="Weisblat D.A."/>
            <person name="Putnam N.H."/>
            <person name="Rokhsar D.S."/>
        </authorList>
    </citation>
    <scope>NUCLEOTIDE SEQUENCE [LARGE SCALE GENOMIC DNA]</scope>
</reference>
<evidence type="ECO:0000313" key="7">
    <source>
        <dbReference type="EMBL" id="ESO87910.1"/>
    </source>
</evidence>
<dbReference type="GeneID" id="20249675"/>
<dbReference type="KEGG" id="lgi:LOTGIDRAFT_234890"/>
<keyword evidence="1" id="KW-0479">Metal-binding</keyword>
<dbReference type="CTD" id="20249675"/>
<evidence type="ECO:0000256" key="3">
    <source>
        <dbReference type="ARBA" id="ARBA00022771"/>
    </source>
</evidence>
<dbReference type="Gene3D" id="3.30.160.60">
    <property type="entry name" value="Classic Zinc Finger"/>
    <property type="match status" value="2"/>
</dbReference>
<evidence type="ECO:0000256" key="5">
    <source>
        <dbReference type="SAM" id="MobiDB-lite"/>
    </source>
</evidence>
<dbReference type="PANTHER" id="PTHR24379:SF121">
    <property type="entry name" value="C2H2-TYPE DOMAIN-CONTAINING PROTEIN"/>
    <property type="match status" value="1"/>
</dbReference>
<dbReference type="InterPro" id="IPR013087">
    <property type="entry name" value="Znf_C2H2_type"/>
</dbReference>
<dbReference type="RefSeq" id="XP_009061510.1">
    <property type="nucleotide sequence ID" value="XM_009063262.1"/>
</dbReference>
<dbReference type="PANTHER" id="PTHR24379">
    <property type="entry name" value="KRAB AND ZINC FINGER DOMAIN-CONTAINING"/>
    <property type="match status" value="1"/>
</dbReference>
<dbReference type="EMBL" id="KB202823">
    <property type="protein sequence ID" value="ESO87910.1"/>
    <property type="molecule type" value="Genomic_DNA"/>
</dbReference>
<feature type="region of interest" description="Disordered" evidence="5">
    <location>
        <begin position="109"/>
        <end position="140"/>
    </location>
</feature>
<keyword evidence="4" id="KW-0862">Zinc</keyword>